<reference evidence="3 4" key="1">
    <citation type="submission" date="2024-04" db="EMBL/GenBank/DDBJ databases">
        <title>Novel genus in family Flammeovirgaceae.</title>
        <authorList>
            <person name="Nguyen T.H."/>
            <person name="Vuong T.Q."/>
            <person name="Le H."/>
            <person name="Kim S.-G."/>
        </authorList>
    </citation>
    <scope>NUCLEOTIDE SEQUENCE [LARGE SCALE GENOMIC DNA]</scope>
    <source>
        <strain evidence="3 4">JCM 23209</strain>
    </source>
</reference>
<keyword evidence="4" id="KW-1185">Reference proteome</keyword>
<dbReference type="Pfam" id="PF06889">
    <property type="entry name" value="DUF1266"/>
    <property type="match status" value="1"/>
</dbReference>
<proteinExistence type="predicted"/>
<keyword evidence="1" id="KW-0812">Transmembrane</keyword>
<name>A0AAW9SAF1_9BACT</name>
<evidence type="ECO:0000256" key="1">
    <source>
        <dbReference type="SAM" id="Phobius"/>
    </source>
</evidence>
<evidence type="ECO:0000313" key="3">
    <source>
        <dbReference type="EMBL" id="MEN7549931.1"/>
    </source>
</evidence>
<gene>
    <name evidence="3" type="ORF">AAG747_18545</name>
</gene>
<organism evidence="3 4">
    <name type="scientific">Rapidithrix thailandica</name>
    <dbReference type="NCBI Taxonomy" id="413964"/>
    <lineage>
        <taxon>Bacteria</taxon>
        <taxon>Pseudomonadati</taxon>
        <taxon>Bacteroidota</taxon>
        <taxon>Cytophagia</taxon>
        <taxon>Cytophagales</taxon>
        <taxon>Flammeovirgaceae</taxon>
        <taxon>Rapidithrix</taxon>
    </lineage>
</organism>
<dbReference type="EMBL" id="JBDKWZ010000011">
    <property type="protein sequence ID" value="MEN7549931.1"/>
    <property type="molecule type" value="Genomic_DNA"/>
</dbReference>
<keyword evidence="1" id="KW-0472">Membrane</keyword>
<accession>A0AAW9SAF1</accession>
<dbReference type="InterPro" id="IPR009677">
    <property type="entry name" value="DUF1266"/>
</dbReference>
<dbReference type="Proteomes" id="UP001403385">
    <property type="component" value="Unassembled WGS sequence"/>
</dbReference>
<feature type="transmembrane region" description="Helical" evidence="1">
    <location>
        <begin position="6"/>
        <end position="23"/>
    </location>
</feature>
<keyword evidence="1" id="KW-1133">Transmembrane helix</keyword>
<evidence type="ECO:0000259" key="2">
    <source>
        <dbReference type="Pfam" id="PF06889"/>
    </source>
</evidence>
<protein>
    <submittedName>
        <fullName evidence="3">DUF1266 domain-containing protein</fullName>
    </submittedName>
</protein>
<evidence type="ECO:0000313" key="4">
    <source>
        <dbReference type="Proteomes" id="UP001403385"/>
    </source>
</evidence>
<dbReference type="RefSeq" id="WP_346822710.1">
    <property type="nucleotide sequence ID" value="NZ_JBDKWZ010000011.1"/>
</dbReference>
<feature type="domain" description="DUF1266" evidence="2">
    <location>
        <begin position="85"/>
        <end position="211"/>
    </location>
</feature>
<sequence>MNTNTYYIISAIAIAFIVYLLRLNQMMKKRKAKQIDDFKQRFSGKPLNPNQKKALAYGAILAYTRSEDILSLIPNSRLDKYEYGLKEQWGITNTKEALEVLNGLVRLERSQEYDQLLLHCKEHQGLRTVFVEIAKGLELPVENVRKIASTYAWDICRAVNLAKWCFWLGYLTEEQTNDYLNKCVEVVWSKGKSWQEYTCSFLIGRAIQGFDLDELLVECQQLLSGQLKKCSVYIDLPFK</sequence>
<dbReference type="AlphaFoldDB" id="A0AAW9SAF1"/>
<comment type="caution">
    <text evidence="3">The sequence shown here is derived from an EMBL/GenBank/DDBJ whole genome shotgun (WGS) entry which is preliminary data.</text>
</comment>